<keyword evidence="4" id="KW-1133">Transmembrane helix</keyword>
<evidence type="ECO:0000256" key="2">
    <source>
        <dbReference type="ARBA" id="ARBA00022679"/>
    </source>
</evidence>
<dbReference type="Pfam" id="PF02636">
    <property type="entry name" value="Methyltransf_28"/>
    <property type="match status" value="1"/>
</dbReference>
<dbReference type="STRING" id="1163408.UU9_08715"/>
<feature type="non-terminal residue" evidence="5">
    <location>
        <position position="1"/>
    </location>
</feature>
<organism evidence="5 6">
    <name type="scientific">Rhodanobacter fulvus Jip2</name>
    <dbReference type="NCBI Taxonomy" id="1163408"/>
    <lineage>
        <taxon>Bacteria</taxon>
        <taxon>Pseudomonadati</taxon>
        <taxon>Pseudomonadota</taxon>
        <taxon>Gammaproteobacteria</taxon>
        <taxon>Lysobacterales</taxon>
        <taxon>Rhodanobacteraceae</taxon>
        <taxon>Rhodanobacter</taxon>
    </lineage>
</organism>
<evidence type="ECO:0000313" key="6">
    <source>
        <dbReference type="Proteomes" id="UP000004210"/>
    </source>
</evidence>
<keyword evidence="1" id="KW-0489">Methyltransferase</keyword>
<keyword evidence="2" id="KW-0808">Transferase</keyword>
<comment type="caution">
    <text evidence="5">The sequence shown here is derived from an EMBL/GenBank/DDBJ whole genome shotgun (WGS) entry which is preliminary data.</text>
</comment>
<dbReference type="eggNOG" id="COG1565">
    <property type="taxonomic scope" value="Bacteria"/>
</dbReference>
<reference evidence="5 6" key="1">
    <citation type="journal article" date="2012" name="J. Bacteriol.">
        <title>Genome sequences for six rhodanobacter strains, isolated from soils and the terrestrial subsurface, with variable denitrification capabilities.</title>
        <authorList>
            <person name="Kostka J.E."/>
            <person name="Green S.J."/>
            <person name="Rishishwar L."/>
            <person name="Prakash O."/>
            <person name="Katz L.S."/>
            <person name="Marino-Ramirez L."/>
            <person name="Jordan I.K."/>
            <person name="Munk C."/>
            <person name="Ivanova N."/>
            <person name="Mikhailova N."/>
            <person name="Watson D.B."/>
            <person name="Brown S.D."/>
            <person name="Palumbo A.V."/>
            <person name="Brooks S.C."/>
        </authorList>
    </citation>
    <scope>NUCLEOTIDE SEQUENCE [LARGE SCALE GENOMIC DNA]</scope>
    <source>
        <strain evidence="6">Jip2T</strain>
    </source>
</reference>
<feature type="region of interest" description="Disordered" evidence="3">
    <location>
        <begin position="42"/>
        <end position="62"/>
    </location>
</feature>
<dbReference type="GO" id="GO:0032259">
    <property type="term" value="P:methylation"/>
    <property type="evidence" value="ECO:0007669"/>
    <property type="project" value="UniProtKB-KW"/>
</dbReference>
<dbReference type="GO" id="GO:0035243">
    <property type="term" value="F:protein-arginine omega-N symmetric methyltransferase activity"/>
    <property type="evidence" value="ECO:0007669"/>
    <property type="project" value="TreeGrafter"/>
</dbReference>
<dbReference type="Gene3D" id="3.40.50.12710">
    <property type="match status" value="1"/>
</dbReference>
<dbReference type="InterPro" id="IPR029063">
    <property type="entry name" value="SAM-dependent_MTases_sf"/>
</dbReference>
<evidence type="ECO:0000256" key="1">
    <source>
        <dbReference type="ARBA" id="ARBA00022603"/>
    </source>
</evidence>
<gene>
    <name evidence="5" type="ORF">UU9_08715</name>
</gene>
<feature type="transmembrane region" description="Helical" evidence="4">
    <location>
        <begin position="290"/>
        <end position="311"/>
    </location>
</feature>
<proteinExistence type="predicted"/>
<feature type="region of interest" description="Disordered" evidence="3">
    <location>
        <begin position="1"/>
        <end position="22"/>
    </location>
</feature>
<evidence type="ECO:0008006" key="7">
    <source>
        <dbReference type="Google" id="ProtNLM"/>
    </source>
</evidence>
<keyword evidence="4" id="KW-0472">Membrane</keyword>
<keyword evidence="6" id="KW-1185">Reference proteome</keyword>
<evidence type="ECO:0000256" key="4">
    <source>
        <dbReference type="SAM" id="Phobius"/>
    </source>
</evidence>
<evidence type="ECO:0000313" key="5">
    <source>
        <dbReference type="EMBL" id="EIL89792.1"/>
    </source>
</evidence>
<evidence type="ECO:0000256" key="3">
    <source>
        <dbReference type="SAM" id="MobiDB-lite"/>
    </source>
</evidence>
<keyword evidence="4" id="KW-0812">Transmembrane</keyword>
<accession>I4VRF1</accession>
<dbReference type="AlphaFoldDB" id="I4VRF1"/>
<dbReference type="SUPFAM" id="SSF53335">
    <property type="entry name" value="S-adenosyl-L-methionine-dependent methyltransferases"/>
    <property type="match status" value="1"/>
</dbReference>
<dbReference type="PANTHER" id="PTHR12049:SF7">
    <property type="entry name" value="PROTEIN ARGININE METHYLTRANSFERASE NDUFAF7, MITOCHONDRIAL"/>
    <property type="match status" value="1"/>
</dbReference>
<protein>
    <recommendedName>
        <fullName evidence="7">S-adenosyl-L-methionine-dependent methyltransferase</fullName>
    </recommendedName>
</protein>
<dbReference type="PANTHER" id="PTHR12049">
    <property type="entry name" value="PROTEIN ARGININE METHYLTRANSFERASE NDUFAF7, MITOCHONDRIAL"/>
    <property type="match status" value="1"/>
</dbReference>
<dbReference type="Proteomes" id="UP000004210">
    <property type="component" value="Unassembled WGS sequence"/>
</dbReference>
<dbReference type="EMBL" id="AJXU01000031">
    <property type="protein sequence ID" value="EIL89792.1"/>
    <property type="molecule type" value="Genomic_DNA"/>
</dbReference>
<dbReference type="InterPro" id="IPR038375">
    <property type="entry name" value="NDUFAF7_sf"/>
</dbReference>
<name>I4VRF1_9GAMM</name>
<dbReference type="PATRIC" id="fig|1163408.3.peg.1786"/>
<sequence>ESGIGNRKGKGKGKGTGTGTGVTHRLRLCRAGRHDASAILAPLPNRPARMPSRLPEPSADERAHSDDLLQLLRGMIASHGPLPFSQYMERCLYAPGLGYYSAGRTKFGAAGDFVTAPELGSLFARCVVHALQPTLVSLGEEADFLELGGGSGAFAEAALLAFADSGTLPRHYLILEPSADLRQRQRERLAASLPAELNARVRWLDRPPEQDWRGVLFANEVIDALPATRFTLRDGEVYEEYVALDGEGRLLRVDRPADALVSGAVRHVERDIGSEFAAGYRSEILPQLPYWIQAVAGSLVAGLMLFIDYGYVRREFYLPERDDGTLMAHYRHHAHNDPLYLPGLNDLTASVDFTALAEAGNSAGFAVAAYLPQAQFLIGAGLQAIFEREQAQAVDEHARYRLAQQVKTLMLPDQMGERFQAMLLARGLDVLALPAELMASDQGGRL</sequence>
<dbReference type="InterPro" id="IPR003788">
    <property type="entry name" value="NDUFAF7"/>
</dbReference>